<comment type="caution">
    <text evidence="2">The sequence shown here is derived from an EMBL/GenBank/DDBJ whole genome shotgun (WGS) entry which is preliminary data.</text>
</comment>
<evidence type="ECO:0000313" key="2">
    <source>
        <dbReference type="EMBL" id="KAA4026641.1"/>
    </source>
</evidence>
<keyword evidence="1" id="KW-0732">Signal</keyword>
<feature type="non-terminal residue" evidence="2">
    <location>
        <position position="138"/>
    </location>
</feature>
<dbReference type="AlphaFoldDB" id="A0A641S0J3"/>
<proteinExistence type="predicted"/>
<evidence type="ECO:0000256" key="1">
    <source>
        <dbReference type="SAM" id="SignalP"/>
    </source>
</evidence>
<protein>
    <submittedName>
        <fullName evidence="2">Heparinase</fullName>
    </submittedName>
</protein>
<reference evidence="2" key="1">
    <citation type="journal article" date="2019" name="Nat. Med.">
        <title>A library of human gut bacterial isolates paired with longitudinal multiomics data enables mechanistic microbiome research.</title>
        <authorList>
            <person name="Poyet M."/>
            <person name="Groussin M."/>
            <person name="Gibbons S.M."/>
            <person name="Avila-Pacheco J."/>
            <person name="Jiang X."/>
            <person name="Kearney S.M."/>
            <person name="Perrotta A.R."/>
            <person name="Berdy B."/>
            <person name="Zhao S."/>
            <person name="Lieberman T.D."/>
            <person name="Swanson P.K."/>
            <person name="Smith M."/>
            <person name="Roesemann S."/>
            <person name="Alexander J.E."/>
            <person name="Rich S.A."/>
            <person name="Livny J."/>
            <person name="Vlamakis H."/>
            <person name="Clish C."/>
            <person name="Bullock K."/>
            <person name="Deik A."/>
            <person name="Scott J."/>
            <person name="Pierce K.A."/>
            <person name="Xavier R.J."/>
            <person name="Alm E.J."/>
        </authorList>
    </citation>
    <scope>NUCLEOTIDE SEQUENCE</scope>
    <source>
        <strain evidence="2">BIOML-A147</strain>
    </source>
</reference>
<sequence>MNRMKHLFCVLLLAALGSFSFKANAYTERNMLQKAADETTLKNVLVMKQAWVPYPAYTDRSAWDSLMGPNKQRLIEAGEKLLDYKWQLIPATAYLEYERSGNRKIMEVPYDANRQALNALMLAELAEGKGRFIDQLLN</sequence>
<name>A0A641S0J3_BACOV</name>
<feature type="chain" id="PRO_5024925966" evidence="1">
    <location>
        <begin position="26"/>
        <end position="138"/>
    </location>
</feature>
<feature type="signal peptide" evidence="1">
    <location>
        <begin position="1"/>
        <end position="25"/>
    </location>
</feature>
<organism evidence="2">
    <name type="scientific">Bacteroides ovatus</name>
    <dbReference type="NCBI Taxonomy" id="28116"/>
    <lineage>
        <taxon>Bacteria</taxon>
        <taxon>Pseudomonadati</taxon>
        <taxon>Bacteroidota</taxon>
        <taxon>Bacteroidia</taxon>
        <taxon>Bacteroidales</taxon>
        <taxon>Bacteroidaceae</taxon>
        <taxon>Bacteroides</taxon>
    </lineage>
</organism>
<gene>
    <name evidence="2" type="ORF">F3D60_19275</name>
</gene>
<dbReference type="EMBL" id="VWKO01000160">
    <property type="protein sequence ID" value="KAA4026641.1"/>
    <property type="molecule type" value="Genomic_DNA"/>
</dbReference>
<accession>A0A641S0J3</accession>